<accession>B9WEI0</accession>
<dbReference type="PROSITE" id="PS50048">
    <property type="entry name" value="ZN2_CY6_FUNGAL_2"/>
    <property type="match status" value="1"/>
</dbReference>
<dbReference type="Pfam" id="PF00172">
    <property type="entry name" value="Zn_clus"/>
    <property type="match status" value="1"/>
</dbReference>
<evidence type="ECO:0000313" key="10">
    <source>
        <dbReference type="CGD" id="CAL0000171853"/>
    </source>
</evidence>
<dbReference type="AlphaFoldDB" id="B9WEI0"/>
<evidence type="ECO:0000313" key="11">
    <source>
        <dbReference type="EMBL" id="CAX43092.1"/>
    </source>
</evidence>
<dbReference type="GO" id="GO:0045944">
    <property type="term" value="P:positive regulation of transcription by RNA polymerase II"/>
    <property type="evidence" value="ECO:0007669"/>
    <property type="project" value="TreeGrafter"/>
</dbReference>
<dbReference type="InterPro" id="IPR036864">
    <property type="entry name" value="Zn2-C6_fun-type_DNA-bd_sf"/>
</dbReference>
<dbReference type="HOGENOM" id="CLU_410587_0_0_1"/>
<evidence type="ECO:0000256" key="7">
    <source>
        <dbReference type="ARBA" id="ARBA00023242"/>
    </source>
</evidence>
<evidence type="ECO:0000256" key="2">
    <source>
        <dbReference type="ARBA" id="ARBA00022833"/>
    </source>
</evidence>
<evidence type="ECO:0000256" key="4">
    <source>
        <dbReference type="ARBA" id="ARBA00023026"/>
    </source>
</evidence>
<feature type="compositionally biased region" description="Pro residues" evidence="8">
    <location>
        <begin position="230"/>
        <end position="239"/>
    </location>
</feature>
<dbReference type="OrthoDB" id="416217at2759"/>
<evidence type="ECO:0000256" key="3">
    <source>
        <dbReference type="ARBA" id="ARBA00023015"/>
    </source>
</evidence>
<dbReference type="PANTHER" id="PTHR37534">
    <property type="entry name" value="TRANSCRIPTIONAL ACTIVATOR PROTEIN UGA3"/>
    <property type="match status" value="1"/>
</dbReference>
<dbReference type="PROSITE" id="PS00463">
    <property type="entry name" value="ZN2_CY6_FUNGAL_1"/>
    <property type="match status" value="1"/>
</dbReference>
<evidence type="ECO:0000256" key="1">
    <source>
        <dbReference type="ARBA" id="ARBA00022723"/>
    </source>
</evidence>
<dbReference type="GO" id="GO:1900239">
    <property type="term" value="P:regulation of phenotypic switching"/>
    <property type="evidence" value="ECO:0007669"/>
    <property type="project" value="UniProtKB-ARBA"/>
</dbReference>
<protein>
    <submittedName>
        <fullName evidence="11">Fungal zinc cluster transcription factor, putative</fullName>
    </submittedName>
</protein>
<dbReference type="GO" id="GO:0070783">
    <property type="term" value="P:growth of unicellular organism as a thread of attached cells"/>
    <property type="evidence" value="ECO:0007669"/>
    <property type="project" value="UniProtKB-ARBA"/>
</dbReference>
<feature type="compositionally biased region" description="Low complexity" evidence="8">
    <location>
        <begin position="70"/>
        <end position="79"/>
    </location>
</feature>
<dbReference type="CGD" id="CAL0000171853">
    <property type="gene designation" value="Cd36_85930"/>
</dbReference>
<keyword evidence="1" id="KW-0479">Metal-binding</keyword>
<dbReference type="eggNOG" id="ENOG502QT0Z">
    <property type="taxonomic scope" value="Eukaryota"/>
</dbReference>
<sequence>MAKKKLNSTIKRSRTRSGCVTCRDRHIKCDEQQPVCKNCLKSNRKCYRGIRLNFTQYTFYNPDENKPKQSQRSQQSQHQTPHAFPNLEPNPIRQNHRILDQSITIASLYDDMKKYKPYIHLHTPEDLRESDLQFQEDTYNSYVSTSAINSREKKSTRKDPGLSNSLSVINPTLESEIKPNPGILNQLSYHPPSSLNPEVLYPATTATTSTTTTSSPTSHHLHPYFVNSVPNPPLPPPPLHQHRQILNTSQHQEITSADTNQFDYSHLSLAQATPLLIKYDITTYVKLIETEKYYMLLDLANELDIWKKIIPSLCLQISENDSFLLDCLMSCAHNTTVNLLDLTSEQLNKWGQLKDSPVISEHIQQFEHLLISIVLILLGLYLNITKARLTDYHKVIINNQAKLFSHVLRKIHTFITTNKPNSVVLTNAIQSITILKFFIDKNYDFSYEFKNIQKGRVVDTSDEITYSNSNLYSNPDLSYISTFNEYEISYLNNSYQNLVYVDQNNSNNNMVPSESQVYKDLLWYLIKVDFIINYPEAAPNLVLDPNFVYQHIEHSANDSGLHNSLNYLHPRVYAKNFLREFIIKLLSMGNNTVLESSNDRINILFNHIDQSFMDSELKSQLHHCFTWTMRYIHPVRNQ</sequence>
<dbReference type="GO" id="GO:0000976">
    <property type="term" value="F:transcription cis-regulatory region binding"/>
    <property type="evidence" value="ECO:0007669"/>
    <property type="project" value="TreeGrafter"/>
</dbReference>
<name>B9WEI0_CANDC</name>
<gene>
    <name evidence="10" type="ordered locus">Cd36_85930</name>
    <name evidence="11" type="ORF">CD36_85930</name>
</gene>
<dbReference type="GO" id="GO:0044403">
    <property type="term" value="P:biological process involved in symbiotic interaction"/>
    <property type="evidence" value="ECO:0007669"/>
    <property type="project" value="UniProtKB-ARBA"/>
</dbReference>
<dbReference type="GO" id="GO:0008270">
    <property type="term" value="F:zinc ion binding"/>
    <property type="evidence" value="ECO:0007669"/>
    <property type="project" value="InterPro"/>
</dbReference>
<dbReference type="GO" id="GO:0005634">
    <property type="term" value="C:nucleus"/>
    <property type="evidence" value="ECO:0007669"/>
    <property type="project" value="TreeGrafter"/>
</dbReference>
<reference evidence="11 12" key="1">
    <citation type="journal article" date="2009" name="Genome Res.">
        <title>Comparative genomics of the fungal pathogens Candida dubliniensis and Candida albicans.</title>
        <authorList>
            <person name="Jackson A.P."/>
            <person name="Gamble J.A."/>
            <person name="Yeomans T."/>
            <person name="Moran G.P."/>
            <person name="Saunders D."/>
            <person name="Harris D."/>
            <person name="Aslett M."/>
            <person name="Barrell J.F."/>
            <person name="Butler G."/>
            <person name="Citiulo F."/>
            <person name="Coleman D.C."/>
            <person name="de Groot P.W.J."/>
            <person name="Goodwin T.J."/>
            <person name="Quail M.A."/>
            <person name="McQuillan J."/>
            <person name="Munro C.A."/>
            <person name="Pain A."/>
            <person name="Poulter R.T."/>
            <person name="Rajandream M.A."/>
            <person name="Renauld H."/>
            <person name="Spiering M.J."/>
            <person name="Tivey A."/>
            <person name="Gow N.A.R."/>
            <person name="Barrell B."/>
            <person name="Sullivan D.J."/>
            <person name="Berriman M."/>
        </authorList>
    </citation>
    <scope>NUCLEOTIDE SEQUENCE [LARGE SCALE GENOMIC DNA]</scope>
    <source>
        <strain evidence="12">CD36 / ATCC MYA-646 / CBS 7987 / NCPF 3949 / NRRL Y-17841</strain>
    </source>
</reference>
<evidence type="ECO:0000313" key="12">
    <source>
        <dbReference type="Proteomes" id="UP000002605"/>
    </source>
</evidence>
<keyword evidence="12" id="KW-1185">Reference proteome</keyword>
<dbReference type="GO" id="GO:1900428">
    <property type="term" value="P:regulation of filamentous growth of a population of unicellular organisms"/>
    <property type="evidence" value="ECO:0007669"/>
    <property type="project" value="UniProtKB-ARBA"/>
</dbReference>
<dbReference type="InterPro" id="IPR001138">
    <property type="entry name" value="Zn2Cys6_DnaBD"/>
</dbReference>
<dbReference type="FunFam" id="4.10.240.10:FF:000075">
    <property type="entry name" value="Transcriptional regulatory protein moc3"/>
    <property type="match status" value="1"/>
</dbReference>
<feature type="domain" description="Zn(2)-C6 fungal-type" evidence="9">
    <location>
        <begin position="18"/>
        <end position="46"/>
    </location>
</feature>
<organism evidence="11 12">
    <name type="scientific">Candida dubliniensis (strain CD36 / ATCC MYA-646 / CBS 7987 / NCPF 3949 / NRRL Y-17841)</name>
    <name type="common">Yeast</name>
    <dbReference type="NCBI Taxonomy" id="573826"/>
    <lineage>
        <taxon>Eukaryota</taxon>
        <taxon>Fungi</taxon>
        <taxon>Dikarya</taxon>
        <taxon>Ascomycota</taxon>
        <taxon>Saccharomycotina</taxon>
        <taxon>Pichiomycetes</taxon>
        <taxon>Debaryomycetaceae</taxon>
        <taxon>Candida/Lodderomyces clade</taxon>
        <taxon>Candida</taxon>
    </lineage>
</organism>
<evidence type="ECO:0000259" key="9">
    <source>
        <dbReference type="PROSITE" id="PS50048"/>
    </source>
</evidence>
<dbReference type="PANTHER" id="PTHR37534:SF2">
    <property type="entry name" value="N-ACETYLTRANSFERASE DOMAIN-CONTAINING PROTEIN"/>
    <property type="match status" value="1"/>
</dbReference>
<dbReference type="VEuPathDB" id="FungiDB:CD36_85930"/>
<dbReference type="EMBL" id="FM992690">
    <property type="protein sequence ID" value="CAX43092.1"/>
    <property type="molecule type" value="Genomic_DNA"/>
</dbReference>
<dbReference type="KEGG" id="cdu:CD36_85930"/>
<dbReference type="Gene3D" id="4.10.240.10">
    <property type="entry name" value="Zn(2)-C6 fungal-type DNA-binding domain"/>
    <property type="match status" value="1"/>
</dbReference>
<dbReference type="GO" id="GO:0007618">
    <property type="term" value="P:mating"/>
    <property type="evidence" value="ECO:0007669"/>
    <property type="project" value="UniProtKB-ARBA"/>
</dbReference>
<proteinExistence type="predicted"/>
<dbReference type="RefSeq" id="XP_002419497.1">
    <property type="nucleotide sequence ID" value="XM_002419452.1"/>
</dbReference>
<dbReference type="GO" id="GO:0000981">
    <property type="term" value="F:DNA-binding transcription factor activity, RNA polymerase II-specific"/>
    <property type="evidence" value="ECO:0007669"/>
    <property type="project" value="InterPro"/>
</dbReference>
<keyword evidence="6" id="KW-0804">Transcription</keyword>
<keyword evidence="2" id="KW-0862">Zinc</keyword>
<keyword evidence="5" id="KW-0238">DNA-binding</keyword>
<evidence type="ECO:0000256" key="6">
    <source>
        <dbReference type="ARBA" id="ARBA00023163"/>
    </source>
</evidence>
<dbReference type="Proteomes" id="UP000002605">
    <property type="component" value="Chromosome 3"/>
</dbReference>
<dbReference type="CDD" id="cd00067">
    <property type="entry name" value="GAL4"/>
    <property type="match status" value="1"/>
</dbReference>
<keyword evidence="7" id="KW-0539">Nucleus</keyword>
<evidence type="ECO:0000256" key="5">
    <source>
        <dbReference type="ARBA" id="ARBA00023125"/>
    </source>
</evidence>
<feature type="region of interest" description="Disordered" evidence="8">
    <location>
        <begin position="206"/>
        <end position="242"/>
    </location>
</feature>
<evidence type="ECO:0000256" key="8">
    <source>
        <dbReference type="SAM" id="MobiDB-lite"/>
    </source>
</evidence>
<feature type="region of interest" description="Disordered" evidence="8">
    <location>
        <begin position="60"/>
        <end position="92"/>
    </location>
</feature>
<dbReference type="SMART" id="SM00066">
    <property type="entry name" value="GAL4"/>
    <property type="match status" value="1"/>
</dbReference>
<dbReference type="GeneID" id="8047151"/>
<keyword evidence="3" id="KW-0805">Transcription regulation</keyword>
<feature type="compositionally biased region" description="Low complexity" evidence="8">
    <location>
        <begin position="206"/>
        <end position="218"/>
    </location>
</feature>
<dbReference type="SUPFAM" id="SSF57701">
    <property type="entry name" value="Zn2/Cys6 DNA-binding domain"/>
    <property type="match status" value="1"/>
</dbReference>
<keyword evidence="4" id="KW-0843">Virulence</keyword>